<keyword evidence="11" id="KW-1185">Reference proteome</keyword>
<dbReference type="GO" id="GO:0032050">
    <property type="term" value="F:clathrin heavy chain binding"/>
    <property type="evidence" value="ECO:0000318"/>
    <property type="project" value="GO_Central"/>
</dbReference>
<evidence type="ECO:0000256" key="6">
    <source>
        <dbReference type="ARBA" id="ARBA00023329"/>
    </source>
</evidence>
<evidence type="ECO:0000313" key="11">
    <source>
        <dbReference type="Proteomes" id="UP000030748"/>
    </source>
</evidence>
<feature type="compositionally biased region" description="Basic and acidic residues" evidence="9">
    <location>
        <begin position="214"/>
        <end position="228"/>
    </location>
</feature>
<feature type="non-terminal residue" evidence="10">
    <location>
        <position position="339"/>
    </location>
</feature>
<comment type="function">
    <text evidence="1 7">Clathrin is the major protein of the polyhedral coat of coated pits and vesicles.</text>
</comment>
<dbReference type="PANTHER" id="PTHR10639:SF33">
    <property type="entry name" value="CLATHRIN LIGHT CHAIN 1"/>
    <property type="match status" value="1"/>
</dbReference>
<evidence type="ECO:0000256" key="4">
    <source>
        <dbReference type="ARBA" id="ARBA00023136"/>
    </source>
</evidence>
<evidence type="ECO:0000256" key="3">
    <source>
        <dbReference type="ARBA" id="ARBA00005263"/>
    </source>
</evidence>
<dbReference type="Pfam" id="PF01086">
    <property type="entry name" value="Clathrin_lg_ch"/>
    <property type="match status" value="1"/>
</dbReference>
<evidence type="ECO:0000313" key="10">
    <source>
        <dbReference type="EMBL" id="EYU26157.1"/>
    </source>
</evidence>
<evidence type="ECO:0000256" key="2">
    <source>
        <dbReference type="ARBA" id="ARBA00004180"/>
    </source>
</evidence>
<dbReference type="PANTHER" id="PTHR10639">
    <property type="entry name" value="CLATHRIN LIGHT CHAIN"/>
    <property type="match status" value="1"/>
</dbReference>
<comment type="subcellular location">
    <subcellularLocation>
        <location evidence="2 7">Cytoplasmic vesicle membrane</location>
        <topology evidence="2 7">Peripheral membrane protein</topology>
        <orientation evidence="2 7">Cytoplasmic side</orientation>
    </subcellularLocation>
    <subcellularLocation>
        <location evidence="7">Membrane</location>
        <location evidence="7">Coated pit</location>
        <topology evidence="7">Peripheral membrane protein</topology>
        <orientation evidence="7">Cytoplasmic side</orientation>
    </subcellularLocation>
    <text evidence="7">Cytoplasmic face of coated pits and vesicles.</text>
</comment>
<reference evidence="10 11" key="1">
    <citation type="journal article" date="2013" name="Proc. Natl. Acad. Sci. U.S.A.">
        <title>Fine-scale variation in meiotic recombination in Mimulus inferred from population shotgun sequencing.</title>
        <authorList>
            <person name="Hellsten U."/>
            <person name="Wright K.M."/>
            <person name="Jenkins J."/>
            <person name="Shu S."/>
            <person name="Yuan Y."/>
            <person name="Wessler S.R."/>
            <person name="Schmutz J."/>
            <person name="Willis J.H."/>
            <person name="Rokhsar D.S."/>
        </authorList>
    </citation>
    <scope>NUCLEOTIDE SEQUENCE [LARGE SCALE GENOMIC DNA]</scope>
    <source>
        <strain evidence="11">cv. DUN x IM62</strain>
    </source>
</reference>
<evidence type="ECO:0000256" key="7">
    <source>
        <dbReference type="RuleBase" id="RU363137"/>
    </source>
</evidence>
<feature type="region of interest" description="Disordered" evidence="9">
    <location>
        <begin position="214"/>
        <end position="339"/>
    </location>
</feature>
<proteinExistence type="inferred from homology"/>
<dbReference type="GO" id="GO:0030130">
    <property type="term" value="C:clathrin coat of trans-Golgi network vesicle"/>
    <property type="evidence" value="ECO:0007669"/>
    <property type="project" value="InterPro"/>
</dbReference>
<dbReference type="EMBL" id="KI631751">
    <property type="protein sequence ID" value="EYU26157.1"/>
    <property type="molecule type" value="Genomic_DNA"/>
</dbReference>
<dbReference type="GO" id="GO:0030132">
    <property type="term" value="C:clathrin coat of coated pit"/>
    <property type="evidence" value="ECO:0007669"/>
    <property type="project" value="InterPro"/>
</dbReference>
<accession>A0A022QBV6</accession>
<dbReference type="GO" id="GO:0072583">
    <property type="term" value="P:clathrin-dependent endocytosis"/>
    <property type="evidence" value="ECO:0000318"/>
    <property type="project" value="GO_Central"/>
</dbReference>
<dbReference type="GO" id="GO:0006886">
    <property type="term" value="P:intracellular protein transport"/>
    <property type="evidence" value="ECO:0007669"/>
    <property type="project" value="InterPro"/>
</dbReference>
<sequence>MEGFDEGIYMGTTEVGEEINPHDDAMHYGFDGGSGVAPPPIDGFYGSPINDNINNNNNNSMQSPKGYGFVGSPQAYSPSPFVGGGGGGDEYAKPYDAAADNEGIFTSPDGGPLLPDPSQMREEGTAFREWRRQNAIYLEEKEKKEKELRNQIIAEADEYKRQFYEKRTQTCETNKAQNREREKLYHANQEKFHKEADKQFWKAIAEIIPREVPNIEKRRAKKEEDRKASVFVIQGPKPGKPTDMTRMRQVLLKLKTTPPLHMIPPPPPPEKDDKNPKDGNNSKEGKDAKNEKAATPKASEEGKDGKDGKDVKEATPKAAPAAGEKGEKAVSPSKDAAKS</sequence>
<dbReference type="GO" id="GO:0030125">
    <property type="term" value="C:clathrin vesicle coat"/>
    <property type="evidence" value="ECO:0000318"/>
    <property type="project" value="GO_Central"/>
</dbReference>
<dbReference type="eggNOG" id="ENOG502QVX7">
    <property type="taxonomic scope" value="Eukaryota"/>
</dbReference>
<keyword evidence="8" id="KW-0175">Coiled coil</keyword>
<dbReference type="InterPro" id="IPR000996">
    <property type="entry name" value="Clathrin_L-chain"/>
</dbReference>
<evidence type="ECO:0000256" key="5">
    <source>
        <dbReference type="ARBA" id="ARBA00023176"/>
    </source>
</evidence>
<dbReference type="Proteomes" id="UP000030748">
    <property type="component" value="Unassembled WGS sequence"/>
</dbReference>
<evidence type="ECO:0000256" key="9">
    <source>
        <dbReference type="SAM" id="MobiDB-lite"/>
    </source>
</evidence>
<dbReference type="GO" id="GO:0005886">
    <property type="term" value="C:plasma membrane"/>
    <property type="evidence" value="ECO:0000318"/>
    <property type="project" value="GO_Central"/>
</dbReference>
<keyword evidence="5 7" id="KW-0168">Coated pit</keyword>
<dbReference type="GO" id="GO:0005198">
    <property type="term" value="F:structural molecule activity"/>
    <property type="evidence" value="ECO:0007669"/>
    <property type="project" value="InterPro"/>
</dbReference>
<protein>
    <recommendedName>
        <fullName evidence="7">Clathrin light chain</fullName>
    </recommendedName>
</protein>
<feature type="compositionally biased region" description="Basic and acidic residues" evidence="9">
    <location>
        <begin position="269"/>
        <end position="315"/>
    </location>
</feature>
<keyword evidence="4 7" id="KW-0472">Membrane</keyword>
<keyword evidence="6 7" id="KW-0968">Cytoplasmic vesicle</keyword>
<evidence type="ECO:0000256" key="8">
    <source>
        <dbReference type="SAM" id="Coils"/>
    </source>
</evidence>
<dbReference type="STRING" id="4155.A0A022QBV6"/>
<organism evidence="10 11">
    <name type="scientific">Erythranthe guttata</name>
    <name type="common">Yellow monkey flower</name>
    <name type="synonym">Mimulus guttatus</name>
    <dbReference type="NCBI Taxonomy" id="4155"/>
    <lineage>
        <taxon>Eukaryota</taxon>
        <taxon>Viridiplantae</taxon>
        <taxon>Streptophyta</taxon>
        <taxon>Embryophyta</taxon>
        <taxon>Tracheophyta</taxon>
        <taxon>Spermatophyta</taxon>
        <taxon>Magnoliopsida</taxon>
        <taxon>eudicotyledons</taxon>
        <taxon>Gunneridae</taxon>
        <taxon>Pentapetalae</taxon>
        <taxon>asterids</taxon>
        <taxon>lamiids</taxon>
        <taxon>Lamiales</taxon>
        <taxon>Phrymaceae</taxon>
        <taxon>Erythranthe</taxon>
    </lineage>
</organism>
<evidence type="ECO:0000256" key="1">
    <source>
        <dbReference type="ARBA" id="ARBA00003913"/>
    </source>
</evidence>
<gene>
    <name evidence="10" type="ORF">MIMGU_mgv1a019323mg</name>
</gene>
<dbReference type="AlphaFoldDB" id="A0A022QBV6"/>
<name>A0A022QBV6_ERYGU</name>
<comment type="similarity">
    <text evidence="3 7">Belongs to the clathrin light chain family.</text>
</comment>
<feature type="coiled-coil region" evidence="8">
    <location>
        <begin position="127"/>
        <end position="158"/>
    </location>
</feature>